<dbReference type="RefSeq" id="WP_169344955.1">
    <property type="nucleotide sequence ID" value="NZ_JABBJJ010000044.1"/>
</dbReference>
<keyword evidence="14" id="KW-1185">Reference proteome</keyword>
<keyword evidence="6" id="KW-0560">Oxidoreductase</keyword>
<dbReference type="PANTHER" id="PTHR43706">
    <property type="entry name" value="NADH DEHYDROGENASE"/>
    <property type="match status" value="1"/>
</dbReference>
<evidence type="ECO:0000256" key="7">
    <source>
        <dbReference type="ARBA" id="ARBA00023027"/>
    </source>
</evidence>
<gene>
    <name evidence="13" type="ORF">HG543_12495</name>
</gene>
<dbReference type="AlphaFoldDB" id="A0A848LAX7"/>
<feature type="region of interest" description="Disordered" evidence="9">
    <location>
        <begin position="436"/>
        <end position="455"/>
    </location>
</feature>
<organism evidence="13 14">
    <name type="scientific">Pyxidicoccus fallax</name>
    <dbReference type="NCBI Taxonomy" id="394095"/>
    <lineage>
        <taxon>Bacteria</taxon>
        <taxon>Pseudomonadati</taxon>
        <taxon>Myxococcota</taxon>
        <taxon>Myxococcia</taxon>
        <taxon>Myxococcales</taxon>
        <taxon>Cystobacterineae</taxon>
        <taxon>Myxococcaceae</taxon>
        <taxon>Pyxidicoccus</taxon>
    </lineage>
</organism>
<feature type="domain" description="External alternative NADH-ubiquinone oxidoreductase-like C-terminal" evidence="12">
    <location>
        <begin position="359"/>
        <end position="416"/>
    </location>
</feature>
<feature type="transmembrane region" description="Helical" evidence="10">
    <location>
        <begin position="376"/>
        <end position="397"/>
    </location>
</feature>
<evidence type="ECO:0000259" key="12">
    <source>
        <dbReference type="Pfam" id="PF22366"/>
    </source>
</evidence>
<keyword evidence="10" id="KW-0812">Transmembrane</keyword>
<evidence type="ECO:0000256" key="8">
    <source>
        <dbReference type="ARBA" id="ARBA00047599"/>
    </source>
</evidence>
<evidence type="ECO:0000313" key="13">
    <source>
        <dbReference type="EMBL" id="NMO15664.1"/>
    </source>
</evidence>
<evidence type="ECO:0000256" key="6">
    <source>
        <dbReference type="ARBA" id="ARBA00023002"/>
    </source>
</evidence>
<dbReference type="Gene3D" id="3.50.50.100">
    <property type="match status" value="1"/>
</dbReference>
<dbReference type="GO" id="GO:0050136">
    <property type="term" value="F:NADH dehydrogenase (quinone) (non-electrogenic) activity"/>
    <property type="evidence" value="ECO:0007669"/>
    <property type="project" value="UniProtKB-EC"/>
</dbReference>
<dbReference type="Pfam" id="PF22366">
    <property type="entry name" value="NDH2_C"/>
    <property type="match status" value="1"/>
</dbReference>
<sequence length="455" mass="49536">MMHVTPSLQAGEKHVIVIGGGFAGLNAAKELARHREVRVTLIDQRNHHLFQPLLYQVATAGLRPSDIAVPIRAQFTGNPNVSVHLAQVRQVGLKERWVEVGDDNGSFARVGYDYLVIACGAQHSYFGRNDWEPHAPGLKTLEQATEIRRRILSAFESAENEFDPERQRALLNFVVVGGGPTGVELAGAIADIARTVLVKDFRRINPSSARVVLVEAGPRLLPAFSEELSLRATKDLTELGVEVRTSARVTGVDAEGIQLGEERVLARSVFWGAGVEAAKLTRMVGAELDRAGRVKVSEDLSIPGFPEAFVVGDAAHIDIGGQVVPGLAPAAIQTGRCAARNIVASISGRQRTAFRYRDKGTMATIGKHRAIAQTGALRLTGFMAWVAWLFIHVLYLIDFKNRVTVFLEWTWSYLFAKRGARLITQRDWRLDTEALKPNGGAASSPSGDRAMAANG</sequence>
<reference evidence="13 14" key="1">
    <citation type="submission" date="2020-04" db="EMBL/GenBank/DDBJ databases">
        <title>Draft genome of Pyxidicoccus fallax type strain.</title>
        <authorList>
            <person name="Whitworth D.E."/>
        </authorList>
    </citation>
    <scope>NUCLEOTIDE SEQUENCE [LARGE SCALE GENOMIC DNA]</scope>
    <source>
        <strain evidence="13 14">DSM 14698</strain>
    </source>
</reference>
<protein>
    <recommendedName>
        <fullName evidence="2">NADH:ubiquinone reductase (non-electrogenic)</fullName>
        <ecNumber evidence="2">1.6.5.9</ecNumber>
    </recommendedName>
</protein>
<dbReference type="InterPro" id="IPR045024">
    <property type="entry name" value="NDH-2"/>
</dbReference>
<keyword evidence="3" id="KW-0285">Flavoprotein</keyword>
<evidence type="ECO:0000256" key="10">
    <source>
        <dbReference type="SAM" id="Phobius"/>
    </source>
</evidence>
<dbReference type="PRINTS" id="PR00368">
    <property type="entry name" value="FADPNR"/>
</dbReference>
<comment type="similarity">
    <text evidence="1">Belongs to the NADH dehydrogenase family.</text>
</comment>
<evidence type="ECO:0000256" key="3">
    <source>
        <dbReference type="ARBA" id="ARBA00022630"/>
    </source>
</evidence>
<evidence type="ECO:0000256" key="4">
    <source>
        <dbReference type="ARBA" id="ARBA00022827"/>
    </source>
</evidence>
<dbReference type="Pfam" id="PF07992">
    <property type="entry name" value="Pyr_redox_2"/>
    <property type="match status" value="1"/>
</dbReference>
<evidence type="ECO:0000259" key="11">
    <source>
        <dbReference type="Pfam" id="PF07992"/>
    </source>
</evidence>
<keyword evidence="4" id="KW-0274">FAD</keyword>
<keyword evidence="7" id="KW-0520">NAD</keyword>
<keyword evidence="10" id="KW-1133">Transmembrane helix</keyword>
<name>A0A848LAX7_9BACT</name>
<keyword evidence="5" id="KW-0809">Transit peptide</keyword>
<dbReference type="PRINTS" id="PR00411">
    <property type="entry name" value="PNDRDTASEI"/>
</dbReference>
<evidence type="ECO:0000256" key="9">
    <source>
        <dbReference type="SAM" id="MobiDB-lite"/>
    </source>
</evidence>
<comment type="caution">
    <text evidence="13">The sequence shown here is derived from an EMBL/GenBank/DDBJ whole genome shotgun (WGS) entry which is preliminary data.</text>
</comment>
<comment type="catalytic activity">
    <reaction evidence="8">
        <text>a quinone + NADH + H(+) = a quinol + NAD(+)</text>
        <dbReference type="Rhea" id="RHEA:46160"/>
        <dbReference type="ChEBI" id="CHEBI:15378"/>
        <dbReference type="ChEBI" id="CHEBI:24646"/>
        <dbReference type="ChEBI" id="CHEBI:57540"/>
        <dbReference type="ChEBI" id="CHEBI:57945"/>
        <dbReference type="ChEBI" id="CHEBI:132124"/>
        <dbReference type="EC" id="1.6.5.9"/>
    </reaction>
</comment>
<dbReference type="SUPFAM" id="SSF51905">
    <property type="entry name" value="FAD/NAD(P)-binding domain"/>
    <property type="match status" value="1"/>
</dbReference>
<keyword evidence="10" id="KW-0472">Membrane</keyword>
<proteinExistence type="inferred from homology"/>
<evidence type="ECO:0000256" key="2">
    <source>
        <dbReference type="ARBA" id="ARBA00012637"/>
    </source>
</evidence>
<accession>A0A848LAX7</accession>
<dbReference type="EMBL" id="JABBJJ010000044">
    <property type="protein sequence ID" value="NMO15664.1"/>
    <property type="molecule type" value="Genomic_DNA"/>
</dbReference>
<feature type="domain" description="FAD/NAD(P)-binding" evidence="11">
    <location>
        <begin position="14"/>
        <end position="335"/>
    </location>
</feature>
<evidence type="ECO:0000256" key="1">
    <source>
        <dbReference type="ARBA" id="ARBA00005272"/>
    </source>
</evidence>
<dbReference type="Proteomes" id="UP000518300">
    <property type="component" value="Unassembled WGS sequence"/>
</dbReference>
<dbReference type="PANTHER" id="PTHR43706:SF47">
    <property type="entry name" value="EXTERNAL NADH-UBIQUINONE OXIDOREDUCTASE 1, MITOCHONDRIAL-RELATED"/>
    <property type="match status" value="1"/>
</dbReference>
<dbReference type="InterPro" id="IPR036188">
    <property type="entry name" value="FAD/NAD-bd_sf"/>
</dbReference>
<dbReference type="InterPro" id="IPR023753">
    <property type="entry name" value="FAD/NAD-binding_dom"/>
</dbReference>
<evidence type="ECO:0000256" key="5">
    <source>
        <dbReference type="ARBA" id="ARBA00022946"/>
    </source>
</evidence>
<dbReference type="EC" id="1.6.5.9" evidence="2"/>
<dbReference type="InterPro" id="IPR054585">
    <property type="entry name" value="NDH2-like_C"/>
</dbReference>
<evidence type="ECO:0000313" key="14">
    <source>
        <dbReference type="Proteomes" id="UP000518300"/>
    </source>
</evidence>